<dbReference type="RefSeq" id="XP_033387450.1">
    <property type="nucleotide sequence ID" value="XM_033523265.1"/>
</dbReference>
<evidence type="ECO:0000256" key="3">
    <source>
        <dbReference type="ARBA" id="ARBA00007410"/>
    </source>
</evidence>
<keyword evidence="19" id="KW-1185">Reference proteome</keyword>
<dbReference type="AlphaFoldDB" id="A0A6A5Y2J5"/>
<evidence type="ECO:0000256" key="6">
    <source>
        <dbReference type="ARBA" id="ARBA00022692"/>
    </source>
</evidence>
<feature type="transmembrane region" description="Helical" evidence="16">
    <location>
        <begin position="341"/>
        <end position="362"/>
    </location>
</feature>
<keyword evidence="15" id="KW-0753">Steroid metabolism</keyword>
<dbReference type="InterPro" id="IPR036322">
    <property type="entry name" value="WD40_repeat_dom_sf"/>
</dbReference>
<dbReference type="PANTHER" id="PTHR46378">
    <property type="entry name" value="STEROL REGULATORY ELEMENT-BINDING PROTEIN CLEAVAGE-ACTIVATING PROTEIN"/>
    <property type="match status" value="1"/>
</dbReference>
<dbReference type="InterPro" id="IPR030225">
    <property type="entry name" value="SCAP"/>
</dbReference>
<feature type="transmembrane region" description="Helical" evidence="16">
    <location>
        <begin position="605"/>
        <end position="628"/>
    </location>
</feature>
<evidence type="ECO:0000313" key="19">
    <source>
        <dbReference type="Proteomes" id="UP000799778"/>
    </source>
</evidence>
<organism evidence="18 19">
    <name type="scientific">Aaosphaeria arxii CBS 175.79</name>
    <dbReference type="NCBI Taxonomy" id="1450172"/>
    <lineage>
        <taxon>Eukaryota</taxon>
        <taxon>Fungi</taxon>
        <taxon>Dikarya</taxon>
        <taxon>Ascomycota</taxon>
        <taxon>Pezizomycotina</taxon>
        <taxon>Dothideomycetes</taxon>
        <taxon>Pleosporomycetidae</taxon>
        <taxon>Pleosporales</taxon>
        <taxon>Pleosporales incertae sedis</taxon>
        <taxon>Aaosphaeria</taxon>
    </lineage>
</organism>
<proteinExistence type="inferred from homology"/>
<evidence type="ECO:0000256" key="12">
    <source>
        <dbReference type="ARBA" id="ARBA00023121"/>
    </source>
</evidence>
<evidence type="ECO:0000256" key="9">
    <source>
        <dbReference type="ARBA" id="ARBA00022989"/>
    </source>
</evidence>
<dbReference type="InterPro" id="IPR000731">
    <property type="entry name" value="SSD"/>
</dbReference>
<feature type="transmembrane region" description="Helical" evidence="16">
    <location>
        <begin position="42"/>
        <end position="62"/>
    </location>
</feature>
<dbReference type="Pfam" id="PF12349">
    <property type="entry name" value="Sterol-sensing"/>
    <property type="match status" value="1"/>
</dbReference>
<comment type="subcellular location">
    <subcellularLocation>
        <location evidence="1">Endoplasmic reticulum membrane</location>
        <topology evidence="1">Multi-pass membrane protein</topology>
    </subcellularLocation>
    <subcellularLocation>
        <location evidence="2">Golgi apparatus membrane</location>
        <topology evidence="2">Multi-pass membrane protein</topology>
    </subcellularLocation>
</comment>
<keyword evidence="10" id="KW-0333">Golgi apparatus</keyword>
<evidence type="ECO:0000256" key="10">
    <source>
        <dbReference type="ARBA" id="ARBA00023034"/>
    </source>
</evidence>
<keyword evidence="6 16" id="KW-0812">Transmembrane</keyword>
<dbReference type="Gene3D" id="2.130.10.10">
    <property type="entry name" value="YVTN repeat-like/Quinoprotein amine dehydrogenase"/>
    <property type="match status" value="1"/>
</dbReference>
<keyword evidence="7" id="KW-0677">Repeat</keyword>
<protein>
    <recommendedName>
        <fullName evidence="4">Sterol regulatory element-binding protein cleavage-activating protein</fullName>
    </recommendedName>
</protein>
<keyword evidence="5" id="KW-0853">WD repeat</keyword>
<evidence type="ECO:0000256" key="14">
    <source>
        <dbReference type="ARBA" id="ARBA00023180"/>
    </source>
</evidence>
<evidence type="ECO:0000256" key="16">
    <source>
        <dbReference type="SAM" id="Phobius"/>
    </source>
</evidence>
<dbReference type="OrthoDB" id="1914839at2759"/>
<dbReference type="GeneID" id="54280662"/>
<evidence type="ECO:0000256" key="13">
    <source>
        <dbReference type="ARBA" id="ARBA00023136"/>
    </source>
</evidence>
<feature type="transmembrane region" description="Helical" evidence="16">
    <location>
        <begin position="306"/>
        <end position="334"/>
    </location>
</feature>
<dbReference type="GO" id="GO:0032934">
    <property type="term" value="F:sterol binding"/>
    <property type="evidence" value="ECO:0007669"/>
    <property type="project" value="InterPro"/>
</dbReference>
<feature type="domain" description="SSD" evidence="17">
    <location>
        <begin position="277"/>
        <end position="435"/>
    </location>
</feature>
<keyword evidence="8" id="KW-0256">Endoplasmic reticulum</keyword>
<name>A0A6A5Y2J5_9PLEO</name>
<evidence type="ECO:0000256" key="8">
    <source>
        <dbReference type="ARBA" id="ARBA00022824"/>
    </source>
</evidence>
<dbReference type="InterPro" id="IPR015943">
    <property type="entry name" value="WD40/YVTN_repeat-like_dom_sf"/>
</dbReference>
<evidence type="ECO:0000256" key="11">
    <source>
        <dbReference type="ARBA" id="ARBA00023098"/>
    </source>
</evidence>
<keyword evidence="9 16" id="KW-1133">Transmembrane helix</keyword>
<dbReference type="GO" id="GO:0032936">
    <property type="term" value="C:SREBP-SCAP complex"/>
    <property type="evidence" value="ECO:0007669"/>
    <property type="project" value="TreeGrafter"/>
</dbReference>
<dbReference type="GO" id="GO:0000139">
    <property type="term" value="C:Golgi membrane"/>
    <property type="evidence" value="ECO:0007669"/>
    <property type="project" value="UniProtKB-SubCell"/>
</dbReference>
<feature type="non-terminal residue" evidence="18">
    <location>
        <position position="1"/>
    </location>
</feature>
<evidence type="ECO:0000256" key="7">
    <source>
        <dbReference type="ARBA" id="ARBA00022737"/>
    </source>
</evidence>
<dbReference type="GO" id="GO:0005789">
    <property type="term" value="C:endoplasmic reticulum membrane"/>
    <property type="evidence" value="ECO:0007669"/>
    <property type="project" value="UniProtKB-SubCell"/>
</dbReference>
<comment type="similarity">
    <text evidence="3">Belongs to the WD repeat SCAP family.</text>
</comment>
<dbReference type="GO" id="GO:0045540">
    <property type="term" value="P:regulation of cholesterol biosynthetic process"/>
    <property type="evidence" value="ECO:0007669"/>
    <property type="project" value="TreeGrafter"/>
</dbReference>
<evidence type="ECO:0000259" key="17">
    <source>
        <dbReference type="PROSITE" id="PS50156"/>
    </source>
</evidence>
<feature type="transmembrane region" description="Helical" evidence="16">
    <location>
        <begin position="410"/>
        <end position="433"/>
    </location>
</feature>
<evidence type="ECO:0000313" key="18">
    <source>
        <dbReference type="EMBL" id="KAF2019111.1"/>
    </source>
</evidence>
<evidence type="ECO:0000256" key="2">
    <source>
        <dbReference type="ARBA" id="ARBA00004653"/>
    </source>
</evidence>
<accession>A0A6A5Y2J5</accession>
<gene>
    <name evidence="18" type="ORF">BU24DRAFT_341274</name>
</gene>
<keyword evidence="12" id="KW-0446">Lipid-binding</keyword>
<feature type="transmembrane region" description="Helical" evidence="16">
    <location>
        <begin position="480"/>
        <end position="498"/>
    </location>
</feature>
<dbReference type="GO" id="GO:0032933">
    <property type="term" value="P:SREBP signaling pathway"/>
    <property type="evidence" value="ECO:0007669"/>
    <property type="project" value="InterPro"/>
</dbReference>
<dbReference type="GO" id="GO:0008202">
    <property type="term" value="P:steroid metabolic process"/>
    <property type="evidence" value="ECO:0007669"/>
    <property type="project" value="UniProtKB-KW"/>
</dbReference>
<keyword evidence="11" id="KW-0443">Lipid metabolism</keyword>
<reference evidence="18" key="1">
    <citation type="journal article" date="2020" name="Stud. Mycol.">
        <title>101 Dothideomycetes genomes: a test case for predicting lifestyles and emergence of pathogens.</title>
        <authorList>
            <person name="Haridas S."/>
            <person name="Albert R."/>
            <person name="Binder M."/>
            <person name="Bloem J."/>
            <person name="Labutti K."/>
            <person name="Salamov A."/>
            <person name="Andreopoulos B."/>
            <person name="Baker S."/>
            <person name="Barry K."/>
            <person name="Bills G."/>
            <person name="Bluhm B."/>
            <person name="Cannon C."/>
            <person name="Castanera R."/>
            <person name="Culley D."/>
            <person name="Daum C."/>
            <person name="Ezra D."/>
            <person name="Gonzalez J."/>
            <person name="Henrissat B."/>
            <person name="Kuo A."/>
            <person name="Liang C."/>
            <person name="Lipzen A."/>
            <person name="Lutzoni F."/>
            <person name="Magnuson J."/>
            <person name="Mondo S."/>
            <person name="Nolan M."/>
            <person name="Ohm R."/>
            <person name="Pangilinan J."/>
            <person name="Park H.-J."/>
            <person name="Ramirez L."/>
            <person name="Alfaro M."/>
            <person name="Sun H."/>
            <person name="Tritt A."/>
            <person name="Yoshinaga Y."/>
            <person name="Zwiers L.-H."/>
            <person name="Turgeon B."/>
            <person name="Goodwin S."/>
            <person name="Spatafora J."/>
            <person name="Crous P."/>
            <person name="Grigoriev I."/>
        </authorList>
    </citation>
    <scope>NUCLEOTIDE SEQUENCE</scope>
    <source>
        <strain evidence="18">CBS 175.79</strain>
    </source>
</reference>
<dbReference type="SUPFAM" id="SSF50978">
    <property type="entry name" value="WD40 repeat-like"/>
    <property type="match status" value="1"/>
</dbReference>
<evidence type="ECO:0000256" key="5">
    <source>
        <dbReference type="ARBA" id="ARBA00022574"/>
    </source>
</evidence>
<dbReference type="PANTHER" id="PTHR46378:SF1">
    <property type="entry name" value="STEROL REGULATORY ELEMENT-BINDING PROTEIN CLEAVAGE-ACTIVATING PROTEIN"/>
    <property type="match status" value="1"/>
</dbReference>
<evidence type="ECO:0000256" key="15">
    <source>
        <dbReference type="ARBA" id="ARBA00023221"/>
    </source>
</evidence>
<evidence type="ECO:0000256" key="4">
    <source>
        <dbReference type="ARBA" id="ARBA00019541"/>
    </source>
</evidence>
<dbReference type="PROSITE" id="PS50156">
    <property type="entry name" value="SSD"/>
    <property type="match status" value="1"/>
</dbReference>
<keyword evidence="14" id="KW-0325">Glycoprotein</keyword>
<evidence type="ECO:0000256" key="1">
    <source>
        <dbReference type="ARBA" id="ARBA00004477"/>
    </source>
</evidence>
<dbReference type="Proteomes" id="UP000799778">
    <property type="component" value="Unassembled WGS sequence"/>
</dbReference>
<dbReference type="InterPro" id="IPR053958">
    <property type="entry name" value="HMGCR/SNAP/NPC1-like_SSD"/>
</dbReference>
<sequence>QRRMIWYILYPFRGTTDPPRLSPSHPIRRAFQAHGTATARHWHLSIILTVFVSVLLCYPALFQSDSPASTGLRNLPKHVWTSTTEVSGERPADVDVRQVWVHGDYMKAIDRRVIREALEAQRALVGDGFEEVTNSHEDDRSIPAASEACLTAKPGQKWGVHSPLLYWNCSLEALDSDQDLLATINSNVDQQSVLNLTLRPSTVFAGKVFSGSKLQAADALVLTLFDQTNSTVGYTWETRSRKFAAELSPEWTVFPAHGQVVKSRLYEFRFKPMTLSDDIVLAASYLITAAYVIWRMMQLRAVKSWFGLLITICAKMTICVIGSFTVCSFLGINLARIPRPWFPGVVFCFGLGNIFRLINVVLETPPQMPPVQRIGHAIGEVGHLSLAVAGQNLVLIYLCSRIVTPWVADFCVFAAVTLVLDFVFHLTFFLAVLSVDVHRMELQDSIDRVDLVQSSKTTRQERQSWLASLRDGNMPFSTRFAGSAAIFSIILALNWHFFDTSNRKLSPRALLDRMMARAAEPAPSGPDLWSPPPINQARTPGDWLRIQDHNTARELFGFIKPHAHTFTARVYDPMLVVLKGAEGRDVSQKPSDLAESLRHFAQEHAFPAALIVVFLIAGVTLLMNFLLWTGLPDDADSEEDEDALFTVQTLPTPQALDIVRLACSPKGQLASISLDRSTSLWTHDPAVGFVNSSLLQTASMKPSLWPIVACTMDDTGSLLAMCTDGGQLGIWSLSAARFLQSPTVELRGHVPILFSFLYIHSGDVDQPNIIIITPDGYMSIVNARTGNQQTKRICSTSIIDATIYNCAKGESSLIFVSKPGEVYILPLKEDSDWTAEAVAGLDPGPPPGSNPSKIKCIYGLPSLGLIFALRAEEAEIFDFNSRALIHALPIGHVRPHSFRVMHSSRRQCPCGAPAIHSFSVAYTEQDSDHMIMQTFTLDSAPTSQICLGKPSENSPQKCKNLSHATEAVHCVDPAGVWETTDTCSIVGIRRFMQSPTPSSSASGVDSGYFAAEPAALASALKQRATKEGKHSALFGSLNSSFGQPPASPTDIDAWEAWTLTSTGEFRSRPLVSDDVDPDPRTLNEQLFVAAPGPIARLGKRSIAAGFGNTVKVITLGRETFDGITSTASPNEDQALGVGIGSYKWRARRGTGRKLQ</sequence>
<dbReference type="EMBL" id="ML978067">
    <property type="protein sequence ID" value="KAF2019111.1"/>
    <property type="molecule type" value="Genomic_DNA"/>
</dbReference>
<feature type="transmembrane region" description="Helical" evidence="16">
    <location>
        <begin position="275"/>
        <end position="294"/>
    </location>
</feature>
<keyword evidence="13 16" id="KW-0472">Membrane</keyword>